<dbReference type="GeneID" id="82255725"/>
<dbReference type="InterPro" id="IPR005901">
    <property type="entry name" value="GLPGLI"/>
</dbReference>
<accession>A0A164A092</accession>
<feature type="chain" id="PRO_5015051817" evidence="2">
    <location>
        <begin position="19"/>
        <end position="262"/>
    </location>
</feature>
<organism evidence="3 5">
    <name type="scientific">Myroides marinus</name>
    <dbReference type="NCBI Taxonomy" id="703342"/>
    <lineage>
        <taxon>Bacteria</taxon>
        <taxon>Pseudomonadati</taxon>
        <taxon>Bacteroidota</taxon>
        <taxon>Flavobacteriia</taxon>
        <taxon>Flavobacteriales</taxon>
        <taxon>Flavobacteriaceae</taxon>
        <taxon>Myroides</taxon>
    </lineage>
</organism>
<keyword evidence="2" id="KW-0732">Signal</keyword>
<keyword evidence="5" id="KW-1185">Reference proteome</keyword>
<reference evidence="4 6" key="2">
    <citation type="submission" date="2016-10" db="EMBL/GenBank/DDBJ databases">
        <authorList>
            <person name="de Groot N.N."/>
        </authorList>
    </citation>
    <scope>NUCLEOTIDE SEQUENCE [LARGE SCALE GENOMIC DNA]</scope>
    <source>
        <strain evidence="4 6">DSM 23048</strain>
    </source>
</reference>
<evidence type="ECO:0000313" key="3">
    <source>
        <dbReference type="EMBL" id="KZE82777.1"/>
    </source>
</evidence>
<evidence type="ECO:0000256" key="1">
    <source>
        <dbReference type="SAM" id="MobiDB-lite"/>
    </source>
</evidence>
<dbReference type="OrthoDB" id="1440774at2"/>
<dbReference type="NCBIfam" id="TIGR01200">
    <property type="entry name" value="GLPGLI"/>
    <property type="match status" value="1"/>
</dbReference>
<name>A0A164A092_9FLAO</name>
<dbReference type="AlphaFoldDB" id="A0A164A092"/>
<dbReference type="Proteomes" id="UP000076630">
    <property type="component" value="Unassembled WGS sequence"/>
</dbReference>
<evidence type="ECO:0000313" key="6">
    <source>
        <dbReference type="Proteomes" id="UP000183077"/>
    </source>
</evidence>
<feature type="signal peptide" evidence="2">
    <location>
        <begin position="1"/>
        <end position="18"/>
    </location>
</feature>
<evidence type="ECO:0000313" key="4">
    <source>
        <dbReference type="EMBL" id="SEI57602.1"/>
    </source>
</evidence>
<dbReference type="EMBL" id="FNYS01000002">
    <property type="protein sequence ID" value="SEI57602.1"/>
    <property type="molecule type" value="Genomic_DNA"/>
</dbReference>
<gene>
    <name evidence="3" type="ORF">AV926_06640</name>
    <name evidence="4" type="ORF">SAMN04488018_10234</name>
</gene>
<proteinExistence type="predicted"/>
<reference evidence="3 5" key="1">
    <citation type="submission" date="2016-01" db="EMBL/GenBank/DDBJ databases">
        <title>Whole genome sequencing of Myroides marinus L41.</title>
        <authorList>
            <person name="Hong K.W."/>
        </authorList>
    </citation>
    <scope>NUCLEOTIDE SEQUENCE [LARGE SCALE GENOMIC DNA]</scope>
    <source>
        <strain evidence="3 5">L41</strain>
    </source>
</reference>
<protein>
    <submittedName>
        <fullName evidence="4">GLPGLI family protein</fullName>
    </submittedName>
</protein>
<evidence type="ECO:0000313" key="5">
    <source>
        <dbReference type="Proteomes" id="UP000076630"/>
    </source>
</evidence>
<feature type="region of interest" description="Disordered" evidence="1">
    <location>
        <begin position="234"/>
        <end position="262"/>
    </location>
</feature>
<evidence type="ECO:0000256" key="2">
    <source>
        <dbReference type="SAM" id="SignalP"/>
    </source>
</evidence>
<dbReference type="RefSeq" id="WP_038987204.1">
    <property type="nucleotide sequence ID" value="NZ_FNYS01000002.1"/>
</dbReference>
<dbReference type="EMBL" id="LQNU01000043">
    <property type="protein sequence ID" value="KZE82777.1"/>
    <property type="molecule type" value="Genomic_DNA"/>
</dbReference>
<sequence length="262" mass="30500">MIKNLVLALLITTTTALAQEQKKIQVTRYNYTLTTVAEIHKSDQTSTVEAILDINGDQSRFMNYNRYHLMESKINPNNSKEKKLEIAHNFGKGFNWIVYTDNAKTYFYSTIGDLKNFYSEDKNTIKWTILPEVKQWNDYKVQEATTTYGGREWTVLFTQEIPLQSGPYKFVNLPGLVVKAWDSENHYTFELLHSQKAETIWDIVELEKYEQISKDQVNKARHIDANKTYEQSLSEKGITIQNGPPELKAKKKTVQNPIERDF</sequence>
<dbReference type="Proteomes" id="UP000183077">
    <property type="component" value="Unassembled WGS sequence"/>
</dbReference>